<comment type="caution">
    <text evidence="1">The sequence shown here is derived from an EMBL/GenBank/DDBJ whole genome shotgun (WGS) entry which is preliminary data.</text>
</comment>
<dbReference type="AlphaFoldDB" id="A0A9Q3H9W3"/>
<gene>
    <name evidence="1" type="ORF">O181_034784</name>
</gene>
<proteinExistence type="predicted"/>
<evidence type="ECO:0000313" key="2">
    <source>
        <dbReference type="Proteomes" id="UP000765509"/>
    </source>
</evidence>
<name>A0A9Q3H9W3_9BASI</name>
<organism evidence="1 2">
    <name type="scientific">Austropuccinia psidii MF-1</name>
    <dbReference type="NCBI Taxonomy" id="1389203"/>
    <lineage>
        <taxon>Eukaryota</taxon>
        <taxon>Fungi</taxon>
        <taxon>Dikarya</taxon>
        <taxon>Basidiomycota</taxon>
        <taxon>Pucciniomycotina</taxon>
        <taxon>Pucciniomycetes</taxon>
        <taxon>Pucciniales</taxon>
        <taxon>Sphaerophragmiaceae</taxon>
        <taxon>Austropuccinia</taxon>
    </lineage>
</organism>
<evidence type="ECO:0000313" key="1">
    <source>
        <dbReference type="EMBL" id="MBW0495069.1"/>
    </source>
</evidence>
<sequence length="146" mass="16502">MSHLQCKLFGINIPWDQQKQFHWCTCHVLNLVAKDFLLYMGQLTNEDYEFFDDYLTIERVLFDESDNELAPKDVQASINAVKKSSGKLPKKYSCALNQDTLETQDKSGNLSLIMGTNGHDQVDHDVDKLGPVIRPPGEQCEPVVGS</sequence>
<protein>
    <submittedName>
        <fullName evidence="1">Uncharacterized protein</fullName>
    </submittedName>
</protein>
<reference evidence="1" key="1">
    <citation type="submission" date="2021-03" db="EMBL/GenBank/DDBJ databases">
        <title>Draft genome sequence of rust myrtle Austropuccinia psidii MF-1, a brazilian biotype.</title>
        <authorList>
            <person name="Quecine M.C."/>
            <person name="Pachon D.M.R."/>
            <person name="Bonatelli M.L."/>
            <person name="Correr F.H."/>
            <person name="Franceschini L.M."/>
            <person name="Leite T.F."/>
            <person name="Margarido G.R.A."/>
            <person name="Almeida C.A."/>
            <person name="Ferrarezi J.A."/>
            <person name="Labate C.A."/>
        </authorList>
    </citation>
    <scope>NUCLEOTIDE SEQUENCE</scope>
    <source>
        <strain evidence="1">MF-1</strain>
    </source>
</reference>
<dbReference type="Proteomes" id="UP000765509">
    <property type="component" value="Unassembled WGS sequence"/>
</dbReference>
<dbReference type="EMBL" id="AVOT02012901">
    <property type="protein sequence ID" value="MBW0495069.1"/>
    <property type="molecule type" value="Genomic_DNA"/>
</dbReference>
<accession>A0A9Q3H9W3</accession>
<keyword evidence="2" id="KW-1185">Reference proteome</keyword>